<dbReference type="AlphaFoldDB" id="A0A7R9LMG8"/>
<accession>A0A7R9LMG8</accession>
<evidence type="ECO:0000313" key="2">
    <source>
        <dbReference type="Proteomes" id="UP000759131"/>
    </source>
</evidence>
<proteinExistence type="predicted"/>
<dbReference type="EMBL" id="OC886019">
    <property type="protein sequence ID" value="CAD7644422.1"/>
    <property type="molecule type" value="Genomic_DNA"/>
</dbReference>
<organism evidence="1">
    <name type="scientific">Medioppia subpectinata</name>
    <dbReference type="NCBI Taxonomy" id="1979941"/>
    <lineage>
        <taxon>Eukaryota</taxon>
        <taxon>Metazoa</taxon>
        <taxon>Ecdysozoa</taxon>
        <taxon>Arthropoda</taxon>
        <taxon>Chelicerata</taxon>
        <taxon>Arachnida</taxon>
        <taxon>Acari</taxon>
        <taxon>Acariformes</taxon>
        <taxon>Sarcoptiformes</taxon>
        <taxon>Oribatida</taxon>
        <taxon>Brachypylina</taxon>
        <taxon>Oppioidea</taxon>
        <taxon>Oppiidae</taxon>
        <taxon>Medioppia</taxon>
    </lineage>
</organism>
<evidence type="ECO:0000313" key="1">
    <source>
        <dbReference type="EMBL" id="CAD7644422.1"/>
    </source>
</evidence>
<name>A0A7R9LMG8_9ACAR</name>
<dbReference type="Proteomes" id="UP000759131">
    <property type="component" value="Unassembled WGS sequence"/>
</dbReference>
<dbReference type="EMBL" id="CAJPIZ010031444">
    <property type="protein sequence ID" value="CAG2120096.1"/>
    <property type="molecule type" value="Genomic_DNA"/>
</dbReference>
<sequence>MVMGMENIRELRVLAVRPLLTMNKVSKPFLSTEPSVKTFSISTDTFSYVTNFSLDFNRSSDPIRMRSRT</sequence>
<protein>
    <submittedName>
        <fullName evidence="1">Uncharacterized protein</fullName>
    </submittedName>
</protein>
<gene>
    <name evidence="1" type="ORF">OSB1V03_LOCUS20043</name>
</gene>
<keyword evidence="2" id="KW-1185">Reference proteome</keyword>
<reference evidence="1" key="1">
    <citation type="submission" date="2020-11" db="EMBL/GenBank/DDBJ databases">
        <authorList>
            <person name="Tran Van P."/>
        </authorList>
    </citation>
    <scope>NUCLEOTIDE SEQUENCE</scope>
</reference>